<accession>A0ABZ1CME6</accession>
<proteinExistence type="predicted"/>
<reference evidence="1 2" key="1">
    <citation type="submission" date="2023-12" db="EMBL/GenBank/DDBJ databases">
        <title>Thiobacillus sedimentum sp. nov., a chemolithoautotrophic sulfur-oxidizing bacterium isolated from freshwater sediment.</title>
        <authorList>
            <person name="Luo J."/>
            <person name="Dai C."/>
        </authorList>
    </citation>
    <scope>NUCLEOTIDE SEQUENCE [LARGE SCALE GENOMIC DNA]</scope>
    <source>
        <strain evidence="1 2">SCUT-2</strain>
    </source>
</reference>
<dbReference type="RefSeq" id="WP_324781103.1">
    <property type="nucleotide sequence ID" value="NZ_CP141769.1"/>
</dbReference>
<dbReference type="EMBL" id="CP141769">
    <property type="protein sequence ID" value="WRS40576.1"/>
    <property type="molecule type" value="Genomic_DNA"/>
</dbReference>
<keyword evidence="2" id="KW-1185">Reference proteome</keyword>
<sequence length="105" mass="11449">MADELQRLLDAEARAQAAIDAASRERQGMIDAALAAARDADARFEAGRSELRAPFLHEAQLRADQAVAELVRKYAERQRALRELAARHESEAVDAALTLLLDPGA</sequence>
<dbReference type="Gene3D" id="1.20.5.2950">
    <property type="match status" value="1"/>
</dbReference>
<gene>
    <name evidence="1" type="ORF">VA613_06780</name>
</gene>
<evidence type="ECO:0000313" key="1">
    <source>
        <dbReference type="EMBL" id="WRS40576.1"/>
    </source>
</evidence>
<evidence type="ECO:0000313" key="2">
    <source>
        <dbReference type="Proteomes" id="UP001334732"/>
    </source>
</evidence>
<evidence type="ECO:0008006" key="3">
    <source>
        <dbReference type="Google" id="ProtNLM"/>
    </source>
</evidence>
<name>A0ABZ1CME6_9PROT</name>
<protein>
    <recommendedName>
        <fullName evidence="3">ATPase</fullName>
    </recommendedName>
</protein>
<organism evidence="1 2">
    <name type="scientific">Thiobacillus sedimenti</name>
    <dbReference type="NCBI Taxonomy" id="3110231"/>
    <lineage>
        <taxon>Bacteria</taxon>
        <taxon>Pseudomonadati</taxon>
        <taxon>Pseudomonadota</taxon>
        <taxon>Betaproteobacteria</taxon>
        <taxon>Nitrosomonadales</taxon>
        <taxon>Thiobacillaceae</taxon>
        <taxon>Thiobacillus</taxon>
    </lineage>
</organism>
<dbReference type="Proteomes" id="UP001334732">
    <property type="component" value="Chromosome"/>
</dbReference>